<dbReference type="RefSeq" id="WP_072585643.1">
    <property type="nucleotide sequence ID" value="NZ_CP013243.1"/>
</dbReference>
<evidence type="ECO:0000256" key="10">
    <source>
        <dbReference type="ARBA" id="ARBA00022840"/>
    </source>
</evidence>
<evidence type="ECO:0000256" key="6">
    <source>
        <dbReference type="ARBA" id="ARBA00022490"/>
    </source>
</evidence>
<dbReference type="InterPro" id="IPR000185">
    <property type="entry name" value="SecA"/>
</dbReference>
<dbReference type="InterPro" id="IPR004027">
    <property type="entry name" value="SEC_C_motif"/>
</dbReference>
<dbReference type="Pfam" id="PF07517">
    <property type="entry name" value="SecA_DEAD"/>
    <property type="match status" value="1"/>
</dbReference>
<dbReference type="InterPro" id="IPR036670">
    <property type="entry name" value="SecA_X-link_sf"/>
</dbReference>
<dbReference type="InterPro" id="IPR027417">
    <property type="entry name" value="P-loop_NTPase"/>
</dbReference>
<dbReference type="FunFam" id="1.10.3060.10:FF:000002">
    <property type="entry name" value="Preprotein translocase subunit SecA"/>
    <property type="match status" value="1"/>
</dbReference>
<keyword evidence="11 16" id="KW-0653">Protein transport</keyword>
<dbReference type="InterPro" id="IPR014001">
    <property type="entry name" value="Helicase_ATP-bd"/>
</dbReference>
<dbReference type="PANTHER" id="PTHR30612">
    <property type="entry name" value="SECA INNER MEMBRANE COMPONENT OF SEC PROTEIN SECRETION SYSTEM"/>
    <property type="match status" value="1"/>
</dbReference>
<evidence type="ECO:0000256" key="13">
    <source>
        <dbReference type="ARBA" id="ARBA00023010"/>
    </source>
</evidence>
<evidence type="ECO:0000256" key="12">
    <source>
        <dbReference type="ARBA" id="ARBA00022967"/>
    </source>
</evidence>
<dbReference type="NCBIfam" id="TIGR00963">
    <property type="entry name" value="secA"/>
    <property type="match status" value="1"/>
</dbReference>
<organism evidence="21 22">
    <name type="scientific">Clostridium sporogenes</name>
    <dbReference type="NCBI Taxonomy" id="1509"/>
    <lineage>
        <taxon>Bacteria</taxon>
        <taxon>Bacillati</taxon>
        <taxon>Bacillota</taxon>
        <taxon>Clostridia</taxon>
        <taxon>Eubacteriales</taxon>
        <taxon>Clostridiaceae</taxon>
        <taxon>Clostridium</taxon>
    </lineage>
</organism>
<dbReference type="Pfam" id="PF07516">
    <property type="entry name" value="SecA_SW"/>
    <property type="match status" value="1"/>
</dbReference>
<dbReference type="GO" id="GO:0005886">
    <property type="term" value="C:plasma membrane"/>
    <property type="evidence" value="ECO:0007669"/>
    <property type="project" value="UniProtKB-SubCell"/>
</dbReference>
<dbReference type="HAMAP" id="MF_01382">
    <property type="entry name" value="SecA"/>
    <property type="match status" value="1"/>
</dbReference>
<evidence type="ECO:0000256" key="17">
    <source>
        <dbReference type="RuleBase" id="RU003874"/>
    </source>
</evidence>
<comment type="subunit">
    <text evidence="16">Monomer and homodimer. Part of the essential Sec protein translocation apparatus which comprises SecA, SecYEG and auxiliary proteins SecDF. Other proteins may also be involved.</text>
</comment>
<name>A0A1L3NKX3_CLOSG</name>
<dbReference type="InterPro" id="IPR014018">
    <property type="entry name" value="SecA_motor_DEAD"/>
</dbReference>
<evidence type="ECO:0000256" key="3">
    <source>
        <dbReference type="ARBA" id="ARBA00007650"/>
    </source>
</evidence>
<dbReference type="GO" id="GO:0043952">
    <property type="term" value="P:protein transport by the Sec complex"/>
    <property type="evidence" value="ECO:0007669"/>
    <property type="project" value="TreeGrafter"/>
</dbReference>
<evidence type="ECO:0000256" key="15">
    <source>
        <dbReference type="ARBA" id="ARBA00034006"/>
    </source>
</evidence>
<evidence type="ECO:0000313" key="21">
    <source>
        <dbReference type="EMBL" id="APH16760.1"/>
    </source>
</evidence>
<dbReference type="SUPFAM" id="SSF81767">
    <property type="entry name" value="Pre-protein crosslinking domain of SecA"/>
    <property type="match status" value="1"/>
</dbReference>
<dbReference type="InterPro" id="IPR044722">
    <property type="entry name" value="SecA_SF2_C"/>
</dbReference>
<dbReference type="Gene3D" id="3.90.1440.10">
    <property type="entry name" value="SecA, preprotein cross-linking domain"/>
    <property type="match status" value="1"/>
</dbReference>
<accession>A0A1L3NKX3</accession>
<evidence type="ECO:0000256" key="9">
    <source>
        <dbReference type="ARBA" id="ARBA00022833"/>
    </source>
</evidence>
<dbReference type="GO" id="GO:0005524">
    <property type="term" value="F:ATP binding"/>
    <property type="evidence" value="ECO:0007669"/>
    <property type="project" value="UniProtKB-UniRule"/>
</dbReference>
<dbReference type="PROSITE" id="PS51192">
    <property type="entry name" value="HELICASE_ATP_BIND_1"/>
    <property type="match status" value="1"/>
</dbReference>
<dbReference type="GO" id="GO:0065002">
    <property type="term" value="P:intracellular protein transmembrane transport"/>
    <property type="evidence" value="ECO:0007669"/>
    <property type="project" value="UniProtKB-UniRule"/>
</dbReference>
<evidence type="ECO:0000259" key="18">
    <source>
        <dbReference type="PROSITE" id="PS51192"/>
    </source>
</evidence>
<dbReference type="CDD" id="cd17928">
    <property type="entry name" value="DEXDc_SecA"/>
    <property type="match status" value="1"/>
</dbReference>
<dbReference type="PANTHER" id="PTHR30612:SF0">
    <property type="entry name" value="CHLOROPLAST PROTEIN-TRANSPORTING ATPASE"/>
    <property type="match status" value="1"/>
</dbReference>
<dbReference type="GO" id="GO:0008564">
    <property type="term" value="F:protein-exporting ATPase activity"/>
    <property type="evidence" value="ECO:0007669"/>
    <property type="project" value="UniProtKB-EC"/>
</dbReference>
<evidence type="ECO:0000256" key="2">
    <source>
        <dbReference type="ARBA" id="ARBA00004496"/>
    </source>
</evidence>
<dbReference type="GO" id="GO:0006605">
    <property type="term" value="P:protein targeting"/>
    <property type="evidence" value="ECO:0007669"/>
    <property type="project" value="UniProtKB-UniRule"/>
</dbReference>
<comment type="similarity">
    <text evidence="3 16 17">Belongs to the SecA family.</text>
</comment>
<dbReference type="PROSITE" id="PS01312">
    <property type="entry name" value="SECA"/>
    <property type="match status" value="1"/>
</dbReference>
<dbReference type="GO" id="GO:0017038">
    <property type="term" value="P:protein import"/>
    <property type="evidence" value="ECO:0007669"/>
    <property type="project" value="InterPro"/>
</dbReference>
<dbReference type="Gene3D" id="3.40.50.300">
    <property type="entry name" value="P-loop containing nucleotide triphosphate hydrolases"/>
    <property type="match status" value="3"/>
</dbReference>
<comment type="subcellular location">
    <subcellularLocation>
        <location evidence="16">Cell membrane</location>
        <topology evidence="16">Peripheral membrane protein</topology>
        <orientation evidence="16">Cytoplasmic side</orientation>
    </subcellularLocation>
    <subcellularLocation>
        <location evidence="2 16">Cytoplasm</location>
    </subcellularLocation>
    <text evidence="16">Distribution is 50-50.</text>
</comment>
<evidence type="ECO:0000256" key="7">
    <source>
        <dbReference type="ARBA" id="ARBA00022723"/>
    </source>
</evidence>
<protein>
    <recommendedName>
        <fullName evidence="16 17">Protein translocase subunit SecA</fullName>
        <ecNumber evidence="16">7.4.2.8</ecNumber>
    </recommendedName>
</protein>
<dbReference type="SMART" id="SM00958">
    <property type="entry name" value="SecA_PP_bind"/>
    <property type="match status" value="1"/>
</dbReference>
<evidence type="ECO:0000259" key="20">
    <source>
        <dbReference type="PROSITE" id="PS51196"/>
    </source>
</evidence>
<dbReference type="GO" id="GO:0046872">
    <property type="term" value="F:metal ion binding"/>
    <property type="evidence" value="ECO:0007669"/>
    <property type="project" value="UniProtKB-KW"/>
</dbReference>
<evidence type="ECO:0000256" key="11">
    <source>
        <dbReference type="ARBA" id="ARBA00022927"/>
    </source>
</evidence>
<keyword evidence="4 16" id="KW-0813">Transport</keyword>
<keyword evidence="10 16" id="KW-0067">ATP-binding</keyword>
<evidence type="ECO:0000256" key="5">
    <source>
        <dbReference type="ARBA" id="ARBA00022475"/>
    </source>
</evidence>
<sequence length="835" mass="95366">MGILNKIFGTYSERELRRVNPIVNKIEALDEKIQSLKDEDFKLKTEEFKNRLEKGEKLDDILPEAFALVREAAHRTIGLKHYKEQLIGGVVLHQGRIGEMKTGEGKTLVATLPAYINALTGKGVHIVTVNDYLAKRDRDLMAPVYEFLGLKVGVVLHNLNNEERQEAYGADITYGTNSEFGFDYLRDNMVVYKEERVQRKLNFAIVDEVDSILIDEARTPLIISGQGEKSTEFYKVADYFTKSLIAEKDFTIDEKANSAMLTDEGVNKAENFFKVDNYADAENMEIQHHVVQALKANYVMKKDKDYMIKDGEILIVDEFTGRAMEGRRYSDGLHQAIEAKEGVRVERESKTLATITYQNYFRMYNKLSGMTGTAQTEENEFREIYGLDVIVIPTHEPIARIDNADVVYKSEKGKFKAIVDEIVERYKKGQPMLVGTVSIEKSEMLSSMLKKKGVPHQVLNAKYHEKEADIISHAGEYGMVTIATNMAGRGTDIKLTKEAEEAGGLMIIGTERHESRRIDNQLRGRSGRQGDPGESRFFVSLEDDLMRIFGSERIQGIVDKLGLGEDEAIESKMVSSAIESAQKKVEGNNFDIRKTLLQYDDVINKQREIIYKQRSEVLEGEDLKDQIGDMIRDVVYTAVNSHISGVEEEFETELQNLVNYLEDICLPKGLVNVKDLSNLSDEEIKEKLLEAVENIYNHKEKEIGEEQIREIERVILLRVVDTKWMDHIDDMDHLKQGIGLRAYRQQDPVQAYQFEGSEMFEEMIYNIKVDTVRYLFHVEVEKAPEREKVAKETSTNYDEDSVKKQPIKKENRIGRNDICPCGSGKKYKNCCGRMA</sequence>
<dbReference type="NCBIfam" id="NF006630">
    <property type="entry name" value="PRK09200.1"/>
    <property type="match status" value="1"/>
</dbReference>
<evidence type="ECO:0000256" key="8">
    <source>
        <dbReference type="ARBA" id="ARBA00022741"/>
    </source>
</evidence>
<dbReference type="SUPFAM" id="SSF52540">
    <property type="entry name" value="P-loop containing nucleoside triphosphate hydrolases"/>
    <property type="match status" value="2"/>
</dbReference>
<dbReference type="SMART" id="SM00957">
    <property type="entry name" value="SecA_DEAD"/>
    <property type="match status" value="1"/>
</dbReference>
<feature type="binding site" evidence="16">
    <location>
        <begin position="103"/>
        <end position="107"/>
    </location>
    <ligand>
        <name>ATP</name>
        <dbReference type="ChEBI" id="CHEBI:30616"/>
    </ligand>
</feature>
<feature type="binding site" evidence="16">
    <location>
        <position position="492"/>
    </location>
    <ligand>
        <name>ATP</name>
        <dbReference type="ChEBI" id="CHEBI:30616"/>
    </ligand>
</feature>
<feature type="domain" description="Helicase C-terminal" evidence="19">
    <location>
        <begin position="414"/>
        <end position="586"/>
    </location>
</feature>
<dbReference type="InterPro" id="IPR036266">
    <property type="entry name" value="SecA_Wing/Scaffold_sf"/>
</dbReference>
<keyword evidence="5 16" id="KW-1003">Cell membrane</keyword>
<feature type="domain" description="Helicase ATP-binding" evidence="18">
    <location>
        <begin position="87"/>
        <end position="225"/>
    </location>
</feature>
<dbReference type="GO" id="GO:0005829">
    <property type="term" value="C:cytosol"/>
    <property type="evidence" value="ECO:0007669"/>
    <property type="project" value="TreeGrafter"/>
</dbReference>
<comment type="function">
    <text evidence="16">Part of the Sec protein translocase complex. Interacts with the SecYEG preprotein conducting channel. Has a central role in coupling the hydrolysis of ATP to the transfer of proteins into and across the cell membrane, serving as an ATP-driven molecular motor driving the stepwise translocation of polypeptide chains across the membrane.</text>
</comment>
<evidence type="ECO:0000259" key="19">
    <source>
        <dbReference type="PROSITE" id="PS51194"/>
    </source>
</evidence>
<evidence type="ECO:0000256" key="16">
    <source>
        <dbReference type="HAMAP-Rule" id="MF_01382"/>
    </source>
</evidence>
<dbReference type="eggNOG" id="COG0653">
    <property type="taxonomic scope" value="Bacteria"/>
</dbReference>
<keyword evidence="12 16" id="KW-1278">Translocase</keyword>
<feature type="binding site" evidence="16">
    <location>
        <position position="85"/>
    </location>
    <ligand>
        <name>ATP</name>
        <dbReference type="ChEBI" id="CHEBI:30616"/>
    </ligand>
</feature>
<dbReference type="Proteomes" id="UP000182204">
    <property type="component" value="Chromosome"/>
</dbReference>
<dbReference type="CDD" id="cd18803">
    <property type="entry name" value="SF2_C_secA"/>
    <property type="match status" value="1"/>
</dbReference>
<dbReference type="InterPro" id="IPR011116">
    <property type="entry name" value="SecA_Wing/Scaffold"/>
</dbReference>
<dbReference type="FunFam" id="3.90.1440.10:FF:000001">
    <property type="entry name" value="Preprotein translocase subunit SecA"/>
    <property type="match status" value="1"/>
</dbReference>
<evidence type="ECO:0000313" key="22">
    <source>
        <dbReference type="Proteomes" id="UP000182204"/>
    </source>
</evidence>
<dbReference type="InterPro" id="IPR011130">
    <property type="entry name" value="SecA_preprotein_X-link_dom"/>
</dbReference>
<keyword evidence="8 16" id="KW-0547">Nucleotide-binding</keyword>
<dbReference type="STRING" id="413999.CBO0173"/>
<dbReference type="SUPFAM" id="SSF81886">
    <property type="entry name" value="Helical scaffold and wing domains of SecA"/>
    <property type="match status" value="1"/>
</dbReference>
<gene>
    <name evidence="16 21" type="primary">secA</name>
    <name evidence="21" type="ORF">NPD5_1946</name>
</gene>
<keyword evidence="9" id="KW-0862">Zinc</keyword>
<keyword evidence="13 16" id="KW-0811">Translocation</keyword>
<evidence type="ECO:0000256" key="14">
    <source>
        <dbReference type="ARBA" id="ARBA00023136"/>
    </source>
</evidence>
<comment type="catalytic activity">
    <reaction evidence="15 16">
        <text>ATP + H2O + cellular proteinSide 1 = ADP + phosphate + cellular proteinSide 2.</text>
        <dbReference type="EC" id="7.4.2.8"/>
    </reaction>
</comment>
<dbReference type="InterPro" id="IPR001650">
    <property type="entry name" value="Helicase_C-like"/>
</dbReference>
<dbReference type="NCBIfam" id="NF009538">
    <property type="entry name" value="PRK12904.1"/>
    <property type="match status" value="1"/>
</dbReference>
<dbReference type="GO" id="GO:0031522">
    <property type="term" value="C:cell envelope Sec protein transport complex"/>
    <property type="evidence" value="ECO:0007669"/>
    <property type="project" value="TreeGrafter"/>
</dbReference>
<keyword evidence="14 16" id="KW-0472">Membrane</keyword>
<evidence type="ECO:0000256" key="4">
    <source>
        <dbReference type="ARBA" id="ARBA00022448"/>
    </source>
</evidence>
<dbReference type="PROSITE" id="PS51196">
    <property type="entry name" value="SECA_MOTOR_DEAD"/>
    <property type="match status" value="1"/>
</dbReference>
<dbReference type="PROSITE" id="PS51194">
    <property type="entry name" value="HELICASE_CTER"/>
    <property type="match status" value="1"/>
</dbReference>
<dbReference type="FunFam" id="3.40.50.300:FF:000694">
    <property type="entry name" value="Preprotein translocase subunit SecA"/>
    <property type="match status" value="1"/>
</dbReference>
<dbReference type="EC" id="7.4.2.8" evidence="16"/>
<keyword evidence="7" id="KW-0479">Metal-binding</keyword>
<dbReference type="InterPro" id="IPR020937">
    <property type="entry name" value="SecA_CS"/>
</dbReference>
<dbReference type="Gene3D" id="1.10.3060.10">
    <property type="entry name" value="Helical scaffold and wing domains of SecA"/>
    <property type="match status" value="1"/>
</dbReference>
<dbReference type="Pfam" id="PF02810">
    <property type="entry name" value="SEC-C"/>
    <property type="match status" value="1"/>
</dbReference>
<keyword evidence="6 16" id="KW-0963">Cytoplasm</keyword>
<dbReference type="EMBL" id="CP013243">
    <property type="protein sequence ID" value="APH16760.1"/>
    <property type="molecule type" value="Genomic_DNA"/>
</dbReference>
<dbReference type="Pfam" id="PF01043">
    <property type="entry name" value="SecA_PP_bind"/>
    <property type="match status" value="1"/>
</dbReference>
<proteinExistence type="inferred from homology"/>
<dbReference type="InterPro" id="IPR011115">
    <property type="entry name" value="SecA_DEAD"/>
</dbReference>
<comment type="cofactor">
    <cofactor evidence="1">
        <name>Zn(2+)</name>
        <dbReference type="ChEBI" id="CHEBI:29105"/>
    </cofactor>
</comment>
<dbReference type="AlphaFoldDB" id="A0A1L3NKX3"/>
<dbReference type="Pfam" id="PF21090">
    <property type="entry name" value="P-loop_SecA"/>
    <property type="match status" value="1"/>
</dbReference>
<reference evidence="21 22" key="1">
    <citation type="submission" date="2015-11" db="EMBL/GenBank/DDBJ databases">
        <authorList>
            <person name="Hill K.K."/>
            <person name="Shirey T.B."/>
            <person name="Raphael B."/>
            <person name="Daligault H.E."/>
            <person name="Davenport K.W."/>
            <person name="Bruce D.C."/>
            <person name="Foley B.T."/>
            <person name="Johnson S.L."/>
        </authorList>
    </citation>
    <scope>NUCLEOTIDE SEQUENCE [LARGE SCALE GENOMIC DNA]</scope>
    <source>
        <strain evidence="21 22">CDC_1632</strain>
    </source>
</reference>
<dbReference type="PRINTS" id="PR00906">
    <property type="entry name" value="SECA"/>
</dbReference>
<evidence type="ECO:0000256" key="1">
    <source>
        <dbReference type="ARBA" id="ARBA00001947"/>
    </source>
</evidence>
<feature type="domain" description="SecA family profile" evidence="20">
    <location>
        <begin position="1"/>
        <end position="570"/>
    </location>
</feature>